<dbReference type="PANTHER" id="PTHR43668">
    <property type="entry name" value="ALLANTOINASE"/>
    <property type="match status" value="1"/>
</dbReference>
<dbReference type="RefSeq" id="WP_103295528.1">
    <property type="nucleotide sequence ID" value="NZ_BKAQ01000001.1"/>
</dbReference>
<organism evidence="8 9">
    <name type="scientific">Staphylococcus kloosii</name>
    <dbReference type="NCBI Taxonomy" id="29384"/>
    <lineage>
        <taxon>Bacteria</taxon>
        <taxon>Bacillati</taxon>
        <taxon>Bacillota</taxon>
        <taxon>Bacilli</taxon>
        <taxon>Bacillales</taxon>
        <taxon>Staphylococcaceae</taxon>
        <taxon>Staphylococcus</taxon>
    </lineage>
</organism>
<evidence type="ECO:0000256" key="6">
    <source>
        <dbReference type="HAMAP-Rule" id="MF_00220"/>
    </source>
</evidence>
<dbReference type="InterPro" id="IPR002195">
    <property type="entry name" value="Dihydroorotase_CS"/>
</dbReference>
<feature type="binding site" evidence="6">
    <location>
        <position position="60"/>
    </location>
    <ligand>
        <name>Zn(2+)</name>
        <dbReference type="ChEBI" id="CHEBI:29105"/>
        <label>1</label>
    </ligand>
</feature>
<comment type="catalytic activity">
    <reaction evidence="6">
        <text>(S)-dihydroorotate + H2O = N-carbamoyl-L-aspartate + H(+)</text>
        <dbReference type="Rhea" id="RHEA:24296"/>
        <dbReference type="ChEBI" id="CHEBI:15377"/>
        <dbReference type="ChEBI" id="CHEBI:15378"/>
        <dbReference type="ChEBI" id="CHEBI:30864"/>
        <dbReference type="ChEBI" id="CHEBI:32814"/>
        <dbReference type="EC" id="3.5.2.3"/>
    </reaction>
</comment>
<feature type="binding site" evidence="6">
    <location>
        <position position="58"/>
    </location>
    <ligand>
        <name>Zn(2+)</name>
        <dbReference type="ChEBI" id="CHEBI:29105"/>
        <label>1</label>
    </ligand>
</feature>
<accession>A0ABQ0XHB0</accession>
<proteinExistence type="inferred from homology"/>
<evidence type="ECO:0000313" key="9">
    <source>
        <dbReference type="Proteomes" id="UP000321040"/>
    </source>
</evidence>
<dbReference type="NCBIfam" id="NF006837">
    <property type="entry name" value="PRK09357.1-2"/>
    <property type="match status" value="1"/>
</dbReference>
<dbReference type="InterPro" id="IPR004722">
    <property type="entry name" value="DHOase"/>
</dbReference>
<dbReference type="EMBL" id="BKAQ01000001">
    <property type="protein sequence ID" value="GEP80838.1"/>
    <property type="molecule type" value="Genomic_DNA"/>
</dbReference>
<evidence type="ECO:0000313" key="8">
    <source>
        <dbReference type="EMBL" id="GEP80838.1"/>
    </source>
</evidence>
<comment type="caution">
    <text evidence="8">The sequence shown here is derived from an EMBL/GenBank/DDBJ whole genome shotgun (WGS) entry which is preliminary data.</text>
</comment>
<feature type="binding site" evidence="6">
    <location>
        <position position="303"/>
    </location>
    <ligand>
        <name>Zn(2+)</name>
        <dbReference type="ChEBI" id="CHEBI:29105"/>
        <label>1</label>
    </ligand>
</feature>
<evidence type="ECO:0000256" key="1">
    <source>
        <dbReference type="ARBA" id="ARBA00002368"/>
    </source>
</evidence>
<feature type="domain" description="Dihydroorotase catalytic" evidence="7">
    <location>
        <begin position="47"/>
        <end position="236"/>
    </location>
</feature>
<keyword evidence="4 6" id="KW-0378">Hydrolase</keyword>
<dbReference type="HAMAP" id="MF_00220_B">
    <property type="entry name" value="PyrC_classI_B"/>
    <property type="match status" value="1"/>
</dbReference>
<dbReference type="PANTHER" id="PTHR43668:SF2">
    <property type="entry name" value="ALLANTOINASE"/>
    <property type="match status" value="1"/>
</dbReference>
<name>A0ABQ0XHB0_9STAP</name>
<feature type="binding site" evidence="6">
    <location>
        <position position="150"/>
    </location>
    <ligand>
        <name>Zn(2+)</name>
        <dbReference type="ChEBI" id="CHEBI:29105"/>
        <label>1</label>
    </ligand>
</feature>
<dbReference type="Proteomes" id="UP000321040">
    <property type="component" value="Unassembled WGS sequence"/>
</dbReference>
<feature type="binding site" evidence="6">
    <location>
        <position position="230"/>
    </location>
    <ligand>
        <name>Zn(2+)</name>
        <dbReference type="ChEBI" id="CHEBI:29105"/>
        <label>2</label>
    </ligand>
</feature>
<evidence type="ECO:0000256" key="4">
    <source>
        <dbReference type="ARBA" id="ARBA00022801"/>
    </source>
</evidence>
<dbReference type="EC" id="3.5.2.3" evidence="6"/>
<dbReference type="CDD" id="cd01317">
    <property type="entry name" value="DHOase_IIa"/>
    <property type="match status" value="1"/>
</dbReference>
<dbReference type="PROSITE" id="PS00482">
    <property type="entry name" value="DIHYDROOROTASE_1"/>
    <property type="match status" value="1"/>
</dbReference>
<dbReference type="InterPro" id="IPR032466">
    <property type="entry name" value="Metal_Hydrolase"/>
</dbReference>
<protein>
    <recommendedName>
        <fullName evidence="6">Dihydroorotase</fullName>
        <shortName evidence="6">DHOase</shortName>
        <ecNumber evidence="6">3.5.2.3</ecNumber>
    </recommendedName>
</protein>
<comment type="cofactor">
    <cofactor evidence="6">
        <name>Zn(2+)</name>
        <dbReference type="ChEBI" id="CHEBI:29105"/>
    </cofactor>
    <text evidence="6">Binds 2 Zn(2+) ions per subunit.</text>
</comment>
<dbReference type="InterPro" id="IPR011059">
    <property type="entry name" value="Metal-dep_hydrolase_composite"/>
</dbReference>
<comment type="function">
    <text evidence="1 6">Catalyzes the reversible cyclization of carbamoyl aspartate to dihydroorotate.</text>
</comment>
<feature type="active site" evidence="6">
    <location>
        <position position="303"/>
    </location>
</feature>
<comment type="pathway">
    <text evidence="6">Pyrimidine metabolism; UMP biosynthesis via de novo pathway; (S)-dihydroorotate from bicarbonate: step 3/3.</text>
</comment>
<feature type="binding site" evidence="6">
    <location>
        <position position="307"/>
    </location>
    <ligand>
        <name>substrate</name>
    </ligand>
</feature>
<evidence type="ECO:0000256" key="3">
    <source>
        <dbReference type="ARBA" id="ARBA00022723"/>
    </source>
</evidence>
<feature type="binding site" evidence="6">
    <location>
        <begin position="321"/>
        <end position="322"/>
    </location>
    <ligand>
        <name>substrate</name>
    </ligand>
</feature>
<feature type="binding site" evidence="6">
    <location>
        <position position="92"/>
    </location>
    <ligand>
        <name>substrate</name>
    </ligand>
</feature>
<comment type="similarity">
    <text evidence="2 6">Belongs to the metallo-dependent hydrolases superfamily. DHOase family. Class I DHOase subfamily.</text>
</comment>
<feature type="binding site" evidence="6">
    <location>
        <position position="150"/>
    </location>
    <ligand>
        <name>Zn(2+)</name>
        <dbReference type="ChEBI" id="CHEBI:29105"/>
        <label>2</label>
    </ligand>
</feature>
<feature type="binding site" evidence="6">
    <location>
        <position position="276"/>
    </location>
    <ligand>
        <name>substrate</name>
    </ligand>
</feature>
<feature type="binding site" evidence="6">
    <location>
        <position position="177"/>
    </location>
    <ligand>
        <name>Zn(2+)</name>
        <dbReference type="ChEBI" id="CHEBI:29105"/>
        <label>2</label>
    </ligand>
</feature>
<evidence type="ECO:0000256" key="5">
    <source>
        <dbReference type="ARBA" id="ARBA00022975"/>
    </source>
</evidence>
<dbReference type="Gene3D" id="3.20.20.140">
    <property type="entry name" value="Metal-dependent hydrolases"/>
    <property type="match status" value="1"/>
</dbReference>
<dbReference type="NCBIfam" id="TIGR00857">
    <property type="entry name" value="pyrC_multi"/>
    <property type="match status" value="1"/>
</dbReference>
<dbReference type="GeneID" id="69905643"/>
<dbReference type="InterPro" id="IPR050138">
    <property type="entry name" value="DHOase/Allantoinase_Hydrolase"/>
</dbReference>
<dbReference type="Gene3D" id="2.30.40.10">
    <property type="entry name" value="Urease, subunit C, domain 1"/>
    <property type="match status" value="1"/>
</dbReference>
<evidence type="ECO:0000259" key="7">
    <source>
        <dbReference type="Pfam" id="PF12890"/>
    </source>
</evidence>
<dbReference type="SUPFAM" id="SSF51556">
    <property type="entry name" value="Metallo-dependent hydrolases"/>
    <property type="match status" value="1"/>
</dbReference>
<dbReference type="InterPro" id="IPR024403">
    <property type="entry name" value="DHOase_cat"/>
</dbReference>
<reference evidence="8 9" key="1">
    <citation type="submission" date="2019-07" db="EMBL/GenBank/DDBJ databases">
        <title>Whole genome shotgun sequence of Staphylococcus kloosii NBRC 109624.</title>
        <authorList>
            <person name="Hosoyama A."/>
            <person name="Uohara A."/>
            <person name="Ohji S."/>
            <person name="Ichikawa N."/>
        </authorList>
    </citation>
    <scope>NUCLEOTIDE SEQUENCE [LARGE SCALE GENOMIC DNA]</scope>
    <source>
        <strain evidence="8 9">NBRC 109624</strain>
    </source>
</reference>
<dbReference type="Pfam" id="PF12890">
    <property type="entry name" value="DHOase"/>
    <property type="match status" value="1"/>
</dbReference>
<gene>
    <name evidence="6 8" type="primary">pyrC</name>
    <name evidence="8" type="ORF">SKL01_00160</name>
</gene>
<keyword evidence="5 6" id="KW-0665">Pyrimidine biosynthesis</keyword>
<keyword evidence="6" id="KW-0862">Zinc</keyword>
<evidence type="ECO:0000256" key="2">
    <source>
        <dbReference type="ARBA" id="ARBA00010286"/>
    </source>
</evidence>
<keyword evidence="9" id="KW-1185">Reference proteome</keyword>
<sequence length="424" mass="46236">MKLITNAKVLNNGELQESSILIDGKQVKQIAQHIEVDQDVEIIDAQGQFVAPGLVDVHVHLREPGGEHKETIATGTKAAARGGFTTVCPMPNTRPVPDNVENLSALNNIIANDANVRVLPYASITVRQVGKEHVDFKALAENGAFAFTDDGVGVQTASMMYEAMQEAAKVNKAIVAHCEDNSLIYGGAMHEGKRSAELDIPGIPNICEAVQIARDVLLAEAANAHYHVCHVSTKESVRVIRDAKKAGIHVTAEVTPHHLLLTEDDVPGDNAIYKMNPPLRSKEDRQALLDALEDGTIDCIATDHAPHAKEEKDQPMTKAPFGIVGSETAFPLLYTHFVKNGSWSLQQLVDYLTIKPAQTFDLPYGKLEEGSLADLTIINLDKETEIKAEDFYSKASNTPFIGYQVYGTPVLTMVEGEVKFKEEL</sequence>
<keyword evidence="3 6" id="KW-0479">Metal-binding</keyword>
<dbReference type="SUPFAM" id="SSF51338">
    <property type="entry name" value="Composite domain of metallo-dependent hydrolases"/>
    <property type="match status" value="1"/>
</dbReference>
<dbReference type="PROSITE" id="PS00483">
    <property type="entry name" value="DIHYDROOROTASE_2"/>
    <property type="match status" value="1"/>
</dbReference>
<feature type="binding site" evidence="6">
    <location>
        <begin position="60"/>
        <end position="62"/>
    </location>
    <ligand>
        <name>substrate</name>
    </ligand>
</feature>